<evidence type="ECO:0000313" key="3">
    <source>
        <dbReference type="Proteomes" id="UP000075430"/>
    </source>
</evidence>
<dbReference type="NCBIfam" id="NF002845">
    <property type="entry name" value="PRK03094.1"/>
    <property type="match status" value="1"/>
</dbReference>
<dbReference type="AlphaFoldDB" id="A0A150F7F9"/>
<dbReference type="HAMAP" id="MF_00506">
    <property type="entry name" value="UPF0180"/>
    <property type="match status" value="1"/>
</dbReference>
<gene>
    <name evidence="2" type="ORF">AXI58_17560</name>
</gene>
<name>A0A150F7F9_9BACI</name>
<comment type="caution">
    <text evidence="2">The sequence shown here is derived from an EMBL/GenBank/DDBJ whole genome shotgun (WGS) entry which is preliminary data.</text>
</comment>
<dbReference type="OrthoDB" id="1708042at2"/>
<dbReference type="InterPro" id="IPR005370">
    <property type="entry name" value="UPF0180"/>
</dbReference>
<protein>
    <recommendedName>
        <fullName evidence="1">UPF0180 protein AXI58_17560</fullName>
    </recommendedName>
</protein>
<accession>A0A150F7F9</accession>
<evidence type="ECO:0000313" key="2">
    <source>
        <dbReference type="EMBL" id="KXZ17990.1"/>
    </source>
</evidence>
<evidence type="ECO:0000256" key="1">
    <source>
        <dbReference type="HAMAP-Rule" id="MF_00506"/>
    </source>
</evidence>
<dbReference type="STRING" id="1793963.AXI58_17560"/>
<dbReference type="Pfam" id="PF03698">
    <property type="entry name" value="UPF0180"/>
    <property type="match status" value="1"/>
</dbReference>
<dbReference type="RefSeq" id="WP_061522067.1">
    <property type="nucleotide sequence ID" value="NZ_JAJJBV010000029.1"/>
</dbReference>
<keyword evidence="3" id="KW-1185">Reference proteome</keyword>
<dbReference type="Proteomes" id="UP000075430">
    <property type="component" value="Unassembled WGS sequence"/>
</dbReference>
<organism evidence="2 3">
    <name type="scientific">Bacillus nakamurai</name>
    <dbReference type="NCBI Taxonomy" id="1793963"/>
    <lineage>
        <taxon>Bacteria</taxon>
        <taxon>Bacillati</taxon>
        <taxon>Bacillota</taxon>
        <taxon>Bacilli</taxon>
        <taxon>Bacillales</taxon>
        <taxon>Bacillaceae</taxon>
        <taxon>Bacillus</taxon>
    </lineage>
</organism>
<comment type="similarity">
    <text evidence="1">Belongs to the UPF0180 family.</text>
</comment>
<sequence>MTKKIGIEQSLSDVEQALKQKGYDVVMMRTPDDAKGCDCCVVTGLDSNVQGIADTSTQASVITASGMTAEEICSEVEKKLH</sequence>
<dbReference type="EMBL" id="LSBA01000018">
    <property type="protein sequence ID" value="KXZ17990.1"/>
    <property type="molecule type" value="Genomic_DNA"/>
</dbReference>
<proteinExistence type="inferred from homology"/>
<reference evidence="3" key="1">
    <citation type="submission" date="2016-02" db="EMBL/GenBank/DDBJ databases">
        <authorList>
            <person name="Dunlap C."/>
        </authorList>
    </citation>
    <scope>NUCLEOTIDE SEQUENCE [LARGE SCALE GENOMIC DNA]</scope>
    <source>
        <strain evidence="3">NRRL B-41092</strain>
    </source>
</reference>